<protein>
    <submittedName>
        <fullName evidence="1">Uncharacterized protein</fullName>
    </submittedName>
</protein>
<dbReference type="AlphaFoldDB" id="A0A6B7Q3P6"/>
<evidence type="ECO:0000313" key="1">
    <source>
        <dbReference type="EMBL" id="QFX77908.1"/>
    </source>
</evidence>
<organism evidence="1">
    <name type="scientific">Raoultella ornithinolytica</name>
    <name type="common">Klebsiella ornithinolytica</name>
    <dbReference type="NCBI Taxonomy" id="54291"/>
    <lineage>
        <taxon>Bacteria</taxon>
        <taxon>Pseudomonadati</taxon>
        <taxon>Pseudomonadota</taxon>
        <taxon>Gammaproteobacteria</taxon>
        <taxon>Enterobacterales</taxon>
        <taxon>Enterobacteriaceae</taxon>
        <taxon>Klebsiella/Raoultella group</taxon>
        <taxon>Raoultella</taxon>
    </lineage>
</organism>
<reference evidence="1" key="1">
    <citation type="submission" date="2019-08" db="EMBL/GenBank/DDBJ databases">
        <authorList>
            <person name="Xu Y."/>
        </authorList>
    </citation>
    <scope>NUCLEOTIDE SEQUENCE</scope>
    <source>
        <strain evidence="1">170602815</strain>
        <plasmid evidence="1">p602815-NR</plasmid>
    </source>
</reference>
<accession>A0A6B7Q3P6</accession>
<geneLocation type="plasmid" evidence="1">
    <name>p602815-NR</name>
</geneLocation>
<dbReference type="EMBL" id="MN310380">
    <property type="protein sequence ID" value="QFX77908.1"/>
    <property type="molecule type" value="Genomic_DNA"/>
</dbReference>
<sequence>MDTGILHLTGRSCHDNKSQRADPFVVLSRIIAGKTKYVKDRFSAQILHEASNDAGSWLFYGFWENWGNARTNRIEQKKEGSREGEDALREF</sequence>
<name>A0A6B7Q3P6_RAOOR</name>
<keyword evidence="1" id="KW-0614">Plasmid</keyword>
<dbReference type="RefSeq" id="WP_047727564.1">
    <property type="nucleotide sequence ID" value="NZ_CABDWD010000001.1"/>
</dbReference>
<proteinExistence type="predicted"/>